<dbReference type="EMBL" id="JACXVP010000005">
    <property type="protein sequence ID" value="KAG5604447.1"/>
    <property type="molecule type" value="Genomic_DNA"/>
</dbReference>
<protein>
    <submittedName>
        <fullName evidence="1">Uncharacterized protein</fullName>
    </submittedName>
</protein>
<comment type="caution">
    <text evidence="1">The sequence shown here is derived from an EMBL/GenBank/DDBJ whole genome shotgun (WGS) entry which is preliminary data.</text>
</comment>
<name>A0A9J5YXG9_SOLCO</name>
<accession>A0A9J5YXG9</accession>
<dbReference type="OrthoDB" id="1325585at2759"/>
<gene>
    <name evidence="1" type="ORF">H5410_025939</name>
</gene>
<proteinExistence type="predicted"/>
<keyword evidence="2" id="KW-1185">Reference proteome</keyword>
<evidence type="ECO:0000313" key="1">
    <source>
        <dbReference type="EMBL" id="KAG5604447.1"/>
    </source>
</evidence>
<reference evidence="1 2" key="1">
    <citation type="submission" date="2020-09" db="EMBL/GenBank/DDBJ databases">
        <title>De no assembly of potato wild relative species, Solanum commersonii.</title>
        <authorList>
            <person name="Cho K."/>
        </authorList>
    </citation>
    <scope>NUCLEOTIDE SEQUENCE [LARGE SCALE GENOMIC DNA]</scope>
    <source>
        <strain evidence="1">LZ3.2</strain>
        <tissue evidence="1">Leaf</tissue>
    </source>
</reference>
<sequence length="73" mass="8340">MIIHPKSYVVDVVAYVDLIEMYLFSGNVRKHFVVASRFSGRTLLITPSKNYVVDEMDKVAYDWPKDVVIGSCI</sequence>
<evidence type="ECO:0000313" key="2">
    <source>
        <dbReference type="Proteomes" id="UP000824120"/>
    </source>
</evidence>
<dbReference type="Proteomes" id="UP000824120">
    <property type="component" value="Chromosome 5"/>
</dbReference>
<dbReference type="AlphaFoldDB" id="A0A9J5YXG9"/>
<organism evidence="1 2">
    <name type="scientific">Solanum commersonii</name>
    <name type="common">Commerson's wild potato</name>
    <name type="synonym">Commerson's nightshade</name>
    <dbReference type="NCBI Taxonomy" id="4109"/>
    <lineage>
        <taxon>Eukaryota</taxon>
        <taxon>Viridiplantae</taxon>
        <taxon>Streptophyta</taxon>
        <taxon>Embryophyta</taxon>
        <taxon>Tracheophyta</taxon>
        <taxon>Spermatophyta</taxon>
        <taxon>Magnoliopsida</taxon>
        <taxon>eudicotyledons</taxon>
        <taxon>Gunneridae</taxon>
        <taxon>Pentapetalae</taxon>
        <taxon>asterids</taxon>
        <taxon>lamiids</taxon>
        <taxon>Solanales</taxon>
        <taxon>Solanaceae</taxon>
        <taxon>Solanoideae</taxon>
        <taxon>Solaneae</taxon>
        <taxon>Solanum</taxon>
    </lineage>
</organism>